<dbReference type="Pfam" id="PF12679">
    <property type="entry name" value="ABC2_membrane_2"/>
    <property type="match status" value="1"/>
</dbReference>
<evidence type="ECO:0000256" key="1">
    <source>
        <dbReference type="SAM" id="Phobius"/>
    </source>
</evidence>
<dbReference type="GO" id="GO:0005886">
    <property type="term" value="C:plasma membrane"/>
    <property type="evidence" value="ECO:0007669"/>
    <property type="project" value="UniProtKB-SubCell"/>
</dbReference>
<protein>
    <submittedName>
        <fullName evidence="2">Uncharacterized protein</fullName>
    </submittedName>
</protein>
<name>A0A7G1GBX9_9BACT</name>
<gene>
    <name evidence="2" type="ORF">OSSY52_16100</name>
</gene>
<reference evidence="2 3" key="1">
    <citation type="submission" date="2018-06" db="EMBL/GenBank/DDBJ databases">
        <title>Genome sequencing of Oceanotoga sp. sy52.</title>
        <authorList>
            <person name="Mori K."/>
        </authorList>
    </citation>
    <scope>NUCLEOTIDE SEQUENCE [LARGE SCALE GENOMIC DNA]</scope>
    <source>
        <strain evidence="3">sy52</strain>
    </source>
</reference>
<dbReference type="EMBL" id="AP018712">
    <property type="protein sequence ID" value="BBE31469.1"/>
    <property type="molecule type" value="Genomic_DNA"/>
</dbReference>
<feature type="transmembrane region" description="Helical" evidence="1">
    <location>
        <begin position="12"/>
        <end position="30"/>
    </location>
</feature>
<keyword evidence="3" id="KW-1185">Reference proteome</keyword>
<proteinExistence type="predicted"/>
<feature type="transmembrane region" description="Helical" evidence="1">
    <location>
        <begin position="188"/>
        <end position="211"/>
    </location>
</feature>
<feature type="transmembrane region" description="Helical" evidence="1">
    <location>
        <begin position="217"/>
        <end position="240"/>
    </location>
</feature>
<keyword evidence="1" id="KW-1133">Transmembrane helix</keyword>
<dbReference type="InParanoid" id="A0A7G1GBX9"/>
<keyword evidence="1" id="KW-0812">Transmembrane</keyword>
<feature type="transmembrane region" description="Helical" evidence="1">
    <location>
        <begin position="155"/>
        <end position="176"/>
    </location>
</feature>
<evidence type="ECO:0000313" key="3">
    <source>
        <dbReference type="Proteomes" id="UP000516361"/>
    </source>
</evidence>
<dbReference type="RefSeq" id="WP_190614021.1">
    <property type="nucleotide sequence ID" value="NZ_AP018712.1"/>
</dbReference>
<dbReference type="Proteomes" id="UP000516361">
    <property type="component" value="Chromosome"/>
</dbReference>
<keyword evidence="1" id="KW-0472">Membrane</keyword>
<feature type="transmembrane region" description="Helical" evidence="1">
    <location>
        <begin position="80"/>
        <end position="98"/>
    </location>
</feature>
<dbReference type="FunCoup" id="A0A7G1GBX9">
    <property type="interactions" value="1"/>
</dbReference>
<evidence type="ECO:0000313" key="2">
    <source>
        <dbReference type="EMBL" id="BBE31469.1"/>
    </source>
</evidence>
<dbReference type="GO" id="GO:0140359">
    <property type="term" value="F:ABC-type transporter activity"/>
    <property type="evidence" value="ECO:0007669"/>
    <property type="project" value="InterPro"/>
</dbReference>
<sequence>MFKKELKDNRLKLIITFFVFLTMFLFLYFMQQKTYEIFNSNTSLREMFNSNQDYESYKENLKDYSIYIKTQWYIKNIGQFIPFLGILLSFSIFTKEFTKKTISIFLLRIGRKNFFNYKFFSNLIFSIILILFIDLFPFFGILQNKILHSSIFFEYFLGHVTAFLIFYSFTIFISLLTNEQSKTLIISFFVLVFFTSVSIFGIKELSIYYFISNPFFSIWYTILLLFLSIIFYLISLRLFLKKEL</sequence>
<feature type="transmembrane region" description="Helical" evidence="1">
    <location>
        <begin position="119"/>
        <end position="143"/>
    </location>
</feature>
<dbReference type="AlphaFoldDB" id="A0A7G1GBX9"/>
<dbReference type="KEGG" id="ocy:OSSY52_16100"/>
<accession>A0A7G1GBX9</accession>
<organism evidence="2 3">
    <name type="scientific">Tepiditoga spiralis</name>
    <dbReference type="NCBI Taxonomy" id="2108365"/>
    <lineage>
        <taxon>Bacteria</taxon>
        <taxon>Thermotogati</taxon>
        <taxon>Thermotogota</taxon>
        <taxon>Thermotogae</taxon>
        <taxon>Petrotogales</taxon>
        <taxon>Petrotogaceae</taxon>
        <taxon>Tepiditoga</taxon>
    </lineage>
</organism>